<proteinExistence type="predicted"/>
<sequence length="344" mass="40045">MDINEIQIFKIDLNEEDVEVIDSSTYGDDLVEYLKELFGVVISGSSGRQFLFDRETTEVRAQIKRINNNEDFAEITKIIADRLLSVEFEAQERMSKLGITIQKGILVQAKISEDGQDKFIICKADHNEFLNEVNYQLSRGLPVKKKAFKAFVCNLHSDNSIDGILVYDTNPSDTKYWWKELLELNMVFTDEDNTEKAFDAIDKAVFTKMKKEHPQDYTYLRNSTVKYFRSNDRFEIQDFLDNAIGNYTPYYTNLKIPELKEKIRELPSKLRSPFDNQFNIIKDKVKARFLSKVKLTPEIDLHIKGDFADNTIFATEESDGAKYVKIKSDEGYKYFKNLEQVNNQ</sequence>
<evidence type="ECO:0000313" key="2">
    <source>
        <dbReference type="Proteomes" id="UP000628448"/>
    </source>
</evidence>
<dbReference type="EMBL" id="JADWYR010000002">
    <property type="protein sequence ID" value="MBG9377405.1"/>
    <property type="molecule type" value="Genomic_DNA"/>
</dbReference>
<protein>
    <recommendedName>
        <fullName evidence="3">Nucleoid-associated protein</fullName>
    </recommendedName>
</protein>
<reference evidence="1" key="1">
    <citation type="submission" date="2020-11" db="EMBL/GenBank/DDBJ databases">
        <title>Bacterial whole genome sequence for Panacibacter sp. DH6.</title>
        <authorList>
            <person name="Le V."/>
            <person name="Ko S."/>
            <person name="Ahn C.-Y."/>
            <person name="Oh H.-M."/>
        </authorList>
    </citation>
    <scope>NUCLEOTIDE SEQUENCE</scope>
    <source>
        <strain evidence="1">DH6</strain>
    </source>
</reference>
<accession>A0A931E8T3</accession>
<evidence type="ECO:0008006" key="3">
    <source>
        <dbReference type="Google" id="ProtNLM"/>
    </source>
</evidence>
<keyword evidence="2" id="KW-1185">Reference proteome</keyword>
<name>A0A931E8T3_9BACT</name>
<evidence type="ECO:0000313" key="1">
    <source>
        <dbReference type="EMBL" id="MBG9377405.1"/>
    </source>
</evidence>
<organism evidence="1 2">
    <name type="scientific">Panacibacter microcysteis</name>
    <dbReference type="NCBI Taxonomy" id="2793269"/>
    <lineage>
        <taxon>Bacteria</taxon>
        <taxon>Pseudomonadati</taxon>
        <taxon>Bacteroidota</taxon>
        <taxon>Chitinophagia</taxon>
        <taxon>Chitinophagales</taxon>
        <taxon>Chitinophagaceae</taxon>
        <taxon>Panacibacter</taxon>
    </lineage>
</organism>
<dbReference type="RefSeq" id="WP_196991490.1">
    <property type="nucleotide sequence ID" value="NZ_JADWYR010000002.1"/>
</dbReference>
<dbReference type="AlphaFoldDB" id="A0A931E8T3"/>
<gene>
    <name evidence="1" type="ORF">I5907_14270</name>
</gene>
<dbReference type="Proteomes" id="UP000628448">
    <property type="component" value="Unassembled WGS sequence"/>
</dbReference>
<comment type="caution">
    <text evidence="1">The sequence shown here is derived from an EMBL/GenBank/DDBJ whole genome shotgun (WGS) entry which is preliminary data.</text>
</comment>